<organism evidence="1 2">
    <name type="scientific">Nocardia nova</name>
    <dbReference type="NCBI Taxonomy" id="37330"/>
    <lineage>
        <taxon>Bacteria</taxon>
        <taxon>Bacillati</taxon>
        <taxon>Actinomycetota</taxon>
        <taxon>Actinomycetes</taxon>
        <taxon>Mycobacteriales</taxon>
        <taxon>Nocardiaceae</taxon>
        <taxon>Nocardia</taxon>
    </lineage>
</organism>
<name>A0A2S5ZY66_9NOCA</name>
<dbReference type="Proteomes" id="UP000238356">
    <property type="component" value="Unassembled WGS sequence"/>
</dbReference>
<protein>
    <submittedName>
        <fullName evidence="1">Uncharacterized protein</fullName>
    </submittedName>
</protein>
<gene>
    <name evidence="1" type="ORF">C5F51_29925</name>
</gene>
<accession>A0A2S5ZY66</accession>
<evidence type="ECO:0000313" key="2">
    <source>
        <dbReference type="Proteomes" id="UP000238356"/>
    </source>
</evidence>
<evidence type="ECO:0000313" key="1">
    <source>
        <dbReference type="EMBL" id="PPJ23070.1"/>
    </source>
</evidence>
<comment type="caution">
    <text evidence="1">The sequence shown here is derived from an EMBL/GenBank/DDBJ whole genome shotgun (WGS) entry which is preliminary data.</text>
</comment>
<keyword evidence="2" id="KW-1185">Reference proteome</keyword>
<proteinExistence type="predicted"/>
<dbReference type="Pfam" id="PF20062">
    <property type="entry name" value="DUF6461"/>
    <property type="match status" value="1"/>
</dbReference>
<dbReference type="AlphaFoldDB" id="A0A2S5ZY66"/>
<reference evidence="1 2" key="1">
    <citation type="submission" date="2018-02" db="EMBL/GenBank/DDBJ databases">
        <title>8 Nocardia nova and 1 Nocardia cyriacigeorgica strain used for evolution to TMP-SMX.</title>
        <authorList>
            <person name="Mehta H."/>
            <person name="Weng J."/>
            <person name="Shamoo Y."/>
        </authorList>
    </citation>
    <scope>NUCLEOTIDE SEQUENCE [LARGE SCALE GENOMIC DNA]</scope>
    <source>
        <strain evidence="1 2">BAA2227</strain>
    </source>
</reference>
<sequence>MYGRDLPLLGLTFARDMTARQLLERMDVDQDTVAVRAQDDFFAEFGDLLYVNGAYVVSAGQYGRWAWAWEHGSWKCAEDRDLVRRASAGTAALVLLYNENPMVEFLYAENGELVTGLNTLLSMHLAPQDRAGSDPHRFDDQMHALGARLDGDECEYGPLGFRGLFYKLAENLGVGIPQEDLIQRPVLSGRLRPPTV</sequence>
<dbReference type="InterPro" id="IPR045592">
    <property type="entry name" value="DUF6461"/>
</dbReference>
<dbReference type="EMBL" id="PSZD01000026">
    <property type="protein sequence ID" value="PPJ23070.1"/>
    <property type="molecule type" value="Genomic_DNA"/>
</dbReference>